<reference evidence="1 2" key="2">
    <citation type="journal article" date="2019" name="G3 (Bethesda)">
        <title>Hybrid Assembly of the Genome of the Entomopathogenic Nematode Steinernema carpocapsae Identifies the X-Chromosome.</title>
        <authorList>
            <person name="Serra L."/>
            <person name="Macchietto M."/>
            <person name="Macias-Munoz A."/>
            <person name="McGill C.J."/>
            <person name="Rodriguez I.M."/>
            <person name="Rodriguez B."/>
            <person name="Murad R."/>
            <person name="Mortazavi A."/>
        </authorList>
    </citation>
    <scope>NUCLEOTIDE SEQUENCE [LARGE SCALE GENOMIC DNA]</scope>
    <source>
        <strain evidence="1 2">ALL</strain>
    </source>
</reference>
<dbReference type="Proteomes" id="UP000298663">
    <property type="component" value="Unassembled WGS sequence"/>
</dbReference>
<protein>
    <submittedName>
        <fullName evidence="1">Uncharacterized protein</fullName>
    </submittedName>
</protein>
<dbReference type="AlphaFoldDB" id="A0A4U5LX29"/>
<gene>
    <name evidence="1" type="ORF">L596_027947</name>
</gene>
<comment type="caution">
    <text evidence="1">The sequence shown here is derived from an EMBL/GenBank/DDBJ whole genome shotgun (WGS) entry which is preliminary data.</text>
</comment>
<dbReference type="EMBL" id="AZBU02000011">
    <property type="protein sequence ID" value="TKR60750.1"/>
    <property type="molecule type" value="Genomic_DNA"/>
</dbReference>
<name>A0A4U5LX29_STECR</name>
<evidence type="ECO:0000313" key="1">
    <source>
        <dbReference type="EMBL" id="TKR60750.1"/>
    </source>
</evidence>
<organism evidence="1 2">
    <name type="scientific">Steinernema carpocapsae</name>
    <name type="common">Entomopathogenic nematode</name>
    <dbReference type="NCBI Taxonomy" id="34508"/>
    <lineage>
        <taxon>Eukaryota</taxon>
        <taxon>Metazoa</taxon>
        <taxon>Ecdysozoa</taxon>
        <taxon>Nematoda</taxon>
        <taxon>Chromadorea</taxon>
        <taxon>Rhabditida</taxon>
        <taxon>Tylenchina</taxon>
        <taxon>Panagrolaimomorpha</taxon>
        <taxon>Strongyloidoidea</taxon>
        <taxon>Steinernematidae</taxon>
        <taxon>Steinernema</taxon>
    </lineage>
</organism>
<evidence type="ECO:0000313" key="2">
    <source>
        <dbReference type="Proteomes" id="UP000298663"/>
    </source>
</evidence>
<sequence>MKEVPIQWWNFFREHDRTTNVAEAYHSDRFLWNLRQKTSAQLSRILQLEEGAKVKEQSKLYMKLDEELFKKFDQFDEEIRAAGTMEDVSSACQRLVSRAAHLLADAKTVKADRAAERRKRAPPVFSGFLR</sequence>
<accession>A0A4U5LX29</accession>
<proteinExistence type="predicted"/>
<reference evidence="1 2" key="1">
    <citation type="journal article" date="2015" name="Genome Biol.">
        <title>Comparative genomics of Steinernema reveals deeply conserved gene regulatory networks.</title>
        <authorList>
            <person name="Dillman A.R."/>
            <person name="Macchietto M."/>
            <person name="Porter C.F."/>
            <person name="Rogers A."/>
            <person name="Williams B."/>
            <person name="Antoshechkin I."/>
            <person name="Lee M.M."/>
            <person name="Goodwin Z."/>
            <person name="Lu X."/>
            <person name="Lewis E.E."/>
            <person name="Goodrich-Blair H."/>
            <person name="Stock S.P."/>
            <person name="Adams B.J."/>
            <person name="Sternberg P.W."/>
            <person name="Mortazavi A."/>
        </authorList>
    </citation>
    <scope>NUCLEOTIDE SEQUENCE [LARGE SCALE GENOMIC DNA]</scope>
    <source>
        <strain evidence="1 2">ALL</strain>
    </source>
</reference>
<keyword evidence="2" id="KW-1185">Reference proteome</keyword>